<accession>A0A9J6H0E4</accession>
<dbReference type="InterPro" id="IPR050221">
    <property type="entry name" value="26S_Proteasome_ATPase"/>
</dbReference>
<organism evidence="4 5">
    <name type="scientific">Haemaphysalis longicornis</name>
    <name type="common">Bush tick</name>
    <dbReference type="NCBI Taxonomy" id="44386"/>
    <lineage>
        <taxon>Eukaryota</taxon>
        <taxon>Metazoa</taxon>
        <taxon>Ecdysozoa</taxon>
        <taxon>Arthropoda</taxon>
        <taxon>Chelicerata</taxon>
        <taxon>Arachnida</taxon>
        <taxon>Acari</taxon>
        <taxon>Parasitiformes</taxon>
        <taxon>Ixodida</taxon>
        <taxon>Ixodoidea</taxon>
        <taxon>Ixodidae</taxon>
        <taxon>Haemaphysalinae</taxon>
        <taxon>Haemaphysalis</taxon>
    </lineage>
</organism>
<keyword evidence="1" id="KW-0547">Nucleotide-binding</keyword>
<evidence type="ECO:0000256" key="2">
    <source>
        <dbReference type="ARBA" id="ARBA00022840"/>
    </source>
</evidence>
<dbReference type="InterPro" id="IPR003959">
    <property type="entry name" value="ATPase_AAA_core"/>
</dbReference>
<dbReference type="Gene3D" id="3.40.50.300">
    <property type="entry name" value="P-loop containing nucleotide triphosphate hydrolases"/>
    <property type="match status" value="1"/>
</dbReference>
<feature type="domain" description="ATPase AAA-type core" evidence="3">
    <location>
        <begin position="49"/>
        <end position="88"/>
    </location>
</feature>
<evidence type="ECO:0000313" key="4">
    <source>
        <dbReference type="EMBL" id="KAH9384159.1"/>
    </source>
</evidence>
<gene>
    <name evidence="4" type="ORF">HPB48_026152</name>
</gene>
<keyword evidence="2" id="KW-0067">ATP-binding</keyword>
<dbReference type="GO" id="GO:0005524">
    <property type="term" value="F:ATP binding"/>
    <property type="evidence" value="ECO:0007669"/>
    <property type="project" value="UniProtKB-KW"/>
</dbReference>
<evidence type="ECO:0000259" key="3">
    <source>
        <dbReference type="Pfam" id="PF00004"/>
    </source>
</evidence>
<sequence length="89" mass="10097">MEADERPMEQFRDIGSLDRPIQELVEAIILPYKHKTKITNLRTNNPEGVLLYEPPGTDKTFMARACAAQAKPRFLKLTGTQLVQMCIGH</sequence>
<dbReference type="VEuPathDB" id="VectorBase:HLOH_044577"/>
<keyword evidence="5" id="KW-1185">Reference proteome</keyword>
<name>A0A9J6H0E4_HAELO</name>
<dbReference type="OMA" id="ERPMEQF"/>
<dbReference type="OrthoDB" id="1937997at2759"/>
<evidence type="ECO:0000313" key="5">
    <source>
        <dbReference type="Proteomes" id="UP000821853"/>
    </source>
</evidence>
<dbReference type="Proteomes" id="UP000821853">
    <property type="component" value="Unassembled WGS sequence"/>
</dbReference>
<reference evidence="4 5" key="1">
    <citation type="journal article" date="2020" name="Cell">
        <title>Large-Scale Comparative Analyses of Tick Genomes Elucidate Their Genetic Diversity and Vector Capacities.</title>
        <authorList>
            <consortium name="Tick Genome and Microbiome Consortium (TIGMIC)"/>
            <person name="Jia N."/>
            <person name="Wang J."/>
            <person name="Shi W."/>
            <person name="Du L."/>
            <person name="Sun Y."/>
            <person name="Zhan W."/>
            <person name="Jiang J.F."/>
            <person name="Wang Q."/>
            <person name="Zhang B."/>
            <person name="Ji P."/>
            <person name="Bell-Sakyi L."/>
            <person name="Cui X.M."/>
            <person name="Yuan T.T."/>
            <person name="Jiang B.G."/>
            <person name="Yang W.F."/>
            <person name="Lam T.T."/>
            <person name="Chang Q.C."/>
            <person name="Ding S.J."/>
            <person name="Wang X.J."/>
            <person name="Zhu J.G."/>
            <person name="Ruan X.D."/>
            <person name="Zhao L."/>
            <person name="Wei J.T."/>
            <person name="Ye R.Z."/>
            <person name="Que T.C."/>
            <person name="Du C.H."/>
            <person name="Zhou Y.H."/>
            <person name="Cheng J.X."/>
            <person name="Dai P.F."/>
            <person name="Guo W.B."/>
            <person name="Han X.H."/>
            <person name="Huang E.J."/>
            <person name="Li L.F."/>
            <person name="Wei W."/>
            <person name="Gao Y.C."/>
            <person name="Liu J.Z."/>
            <person name="Shao H.Z."/>
            <person name="Wang X."/>
            <person name="Wang C.C."/>
            <person name="Yang T.C."/>
            <person name="Huo Q.B."/>
            <person name="Li W."/>
            <person name="Chen H.Y."/>
            <person name="Chen S.E."/>
            <person name="Zhou L.G."/>
            <person name="Ni X.B."/>
            <person name="Tian J.H."/>
            <person name="Sheng Y."/>
            <person name="Liu T."/>
            <person name="Pan Y.S."/>
            <person name="Xia L.Y."/>
            <person name="Li J."/>
            <person name="Zhao F."/>
            <person name="Cao W.C."/>
        </authorList>
    </citation>
    <scope>NUCLEOTIDE SEQUENCE [LARGE SCALE GENOMIC DNA]</scope>
    <source>
        <strain evidence="4">HaeL-2018</strain>
    </source>
</reference>
<dbReference type="AlphaFoldDB" id="A0A9J6H0E4"/>
<dbReference type="InterPro" id="IPR027417">
    <property type="entry name" value="P-loop_NTPase"/>
</dbReference>
<dbReference type="GO" id="GO:0016887">
    <property type="term" value="F:ATP hydrolysis activity"/>
    <property type="evidence" value="ECO:0007669"/>
    <property type="project" value="InterPro"/>
</dbReference>
<dbReference type="Pfam" id="PF00004">
    <property type="entry name" value="AAA"/>
    <property type="match status" value="1"/>
</dbReference>
<comment type="caution">
    <text evidence="4">The sequence shown here is derived from an EMBL/GenBank/DDBJ whole genome shotgun (WGS) entry which is preliminary data.</text>
</comment>
<dbReference type="SUPFAM" id="SSF52540">
    <property type="entry name" value="P-loop containing nucleoside triphosphate hydrolases"/>
    <property type="match status" value="1"/>
</dbReference>
<dbReference type="PANTHER" id="PTHR23073">
    <property type="entry name" value="26S PROTEASOME REGULATORY SUBUNIT"/>
    <property type="match status" value="1"/>
</dbReference>
<proteinExistence type="predicted"/>
<dbReference type="EMBL" id="JABSTR010001705">
    <property type="protein sequence ID" value="KAH9384159.1"/>
    <property type="molecule type" value="Genomic_DNA"/>
</dbReference>
<protein>
    <recommendedName>
        <fullName evidence="3">ATPase AAA-type core domain-containing protein</fullName>
    </recommendedName>
</protein>
<evidence type="ECO:0000256" key="1">
    <source>
        <dbReference type="ARBA" id="ARBA00022741"/>
    </source>
</evidence>